<evidence type="ECO:0000313" key="1">
    <source>
        <dbReference type="EMBL" id="GIY75265.1"/>
    </source>
</evidence>
<dbReference type="Proteomes" id="UP001054945">
    <property type="component" value="Unassembled WGS sequence"/>
</dbReference>
<keyword evidence="2" id="KW-1185">Reference proteome</keyword>
<gene>
    <name evidence="1" type="ORF">CEXT_673101</name>
</gene>
<name>A0AAV4VXS1_CAEEX</name>
<protein>
    <submittedName>
        <fullName evidence="1">Uncharacterized protein</fullName>
    </submittedName>
</protein>
<comment type="caution">
    <text evidence="1">The sequence shown here is derived from an EMBL/GenBank/DDBJ whole genome shotgun (WGS) entry which is preliminary data.</text>
</comment>
<dbReference type="AlphaFoldDB" id="A0AAV4VXS1"/>
<reference evidence="1 2" key="1">
    <citation type="submission" date="2021-06" db="EMBL/GenBank/DDBJ databases">
        <title>Caerostris extrusa draft genome.</title>
        <authorList>
            <person name="Kono N."/>
            <person name="Arakawa K."/>
        </authorList>
    </citation>
    <scope>NUCLEOTIDE SEQUENCE [LARGE SCALE GENOMIC DNA]</scope>
</reference>
<dbReference type="EMBL" id="BPLR01015317">
    <property type="protein sequence ID" value="GIY75265.1"/>
    <property type="molecule type" value="Genomic_DNA"/>
</dbReference>
<sequence length="106" mass="12050">MSEDMESVPFECLATGFLSLHPFLPTCCFQILKRNRCVLHSKCSEIRERTPKNWGAAKSWTNQSLEDESMDYLGIEGTNISSFVTKVSFCMPTDRISTTTMTRATR</sequence>
<proteinExistence type="predicted"/>
<organism evidence="1 2">
    <name type="scientific">Caerostris extrusa</name>
    <name type="common">Bark spider</name>
    <name type="synonym">Caerostris bankana</name>
    <dbReference type="NCBI Taxonomy" id="172846"/>
    <lineage>
        <taxon>Eukaryota</taxon>
        <taxon>Metazoa</taxon>
        <taxon>Ecdysozoa</taxon>
        <taxon>Arthropoda</taxon>
        <taxon>Chelicerata</taxon>
        <taxon>Arachnida</taxon>
        <taxon>Araneae</taxon>
        <taxon>Araneomorphae</taxon>
        <taxon>Entelegynae</taxon>
        <taxon>Araneoidea</taxon>
        <taxon>Araneidae</taxon>
        <taxon>Caerostris</taxon>
    </lineage>
</organism>
<accession>A0AAV4VXS1</accession>
<evidence type="ECO:0000313" key="2">
    <source>
        <dbReference type="Proteomes" id="UP001054945"/>
    </source>
</evidence>